<dbReference type="EMBL" id="CACVBM020001607">
    <property type="protein sequence ID" value="CAA7055377.1"/>
    <property type="molecule type" value="Genomic_DNA"/>
</dbReference>
<evidence type="ECO:0000256" key="1">
    <source>
        <dbReference type="ARBA" id="ARBA00002782"/>
    </source>
</evidence>
<evidence type="ECO:0000259" key="7">
    <source>
        <dbReference type="Pfam" id="PF06094"/>
    </source>
</evidence>
<dbReference type="SUPFAM" id="SSF110857">
    <property type="entry name" value="Gamma-glutamyl cyclotransferase-like"/>
    <property type="match status" value="1"/>
</dbReference>
<dbReference type="PANTHER" id="PTHR31544:SF6">
    <property type="entry name" value="AIG2-LIKE PROTEIN A-RELATED"/>
    <property type="match status" value="1"/>
</dbReference>
<keyword evidence="4" id="KW-0012">Acyltransferase</keyword>
<protein>
    <recommendedName>
        <fullName evidence="5">Putative gamma-glutamylcyclotransferase</fullName>
    </recommendedName>
</protein>
<dbReference type="InterPro" id="IPR009288">
    <property type="entry name" value="AIG2-like_dom"/>
</dbReference>
<dbReference type="Gene3D" id="6.10.250.210">
    <property type="match status" value="1"/>
</dbReference>
<name>A0A6D2KTE4_9BRAS</name>
<dbReference type="AlphaFoldDB" id="A0A6D2KTE4"/>
<dbReference type="GO" id="GO:0016746">
    <property type="term" value="F:acyltransferase activity"/>
    <property type="evidence" value="ECO:0007669"/>
    <property type="project" value="UniProtKB-KW"/>
</dbReference>
<gene>
    <name evidence="8" type="ORF">MERR_LOCUS42613</name>
</gene>
<proteinExistence type="inferred from homology"/>
<evidence type="ECO:0000256" key="5">
    <source>
        <dbReference type="ARBA" id="ARBA00030602"/>
    </source>
</evidence>
<evidence type="ECO:0000256" key="2">
    <source>
        <dbReference type="ARBA" id="ARBA00008861"/>
    </source>
</evidence>
<keyword evidence="9" id="KW-1185">Reference proteome</keyword>
<dbReference type="Proteomes" id="UP000467841">
    <property type="component" value="Unassembled WGS sequence"/>
</dbReference>
<comment type="caution">
    <text evidence="8">The sequence shown here is derived from an EMBL/GenBank/DDBJ whole genome shotgun (WGS) entry which is preliminary data.</text>
</comment>
<organism evidence="8 9">
    <name type="scientific">Microthlaspi erraticum</name>
    <dbReference type="NCBI Taxonomy" id="1685480"/>
    <lineage>
        <taxon>Eukaryota</taxon>
        <taxon>Viridiplantae</taxon>
        <taxon>Streptophyta</taxon>
        <taxon>Embryophyta</taxon>
        <taxon>Tracheophyta</taxon>
        <taxon>Spermatophyta</taxon>
        <taxon>Magnoliopsida</taxon>
        <taxon>eudicotyledons</taxon>
        <taxon>Gunneridae</taxon>
        <taxon>Pentapetalae</taxon>
        <taxon>rosids</taxon>
        <taxon>malvids</taxon>
        <taxon>Brassicales</taxon>
        <taxon>Brassicaceae</taxon>
        <taxon>Coluteocarpeae</taxon>
        <taxon>Microthlaspi</taxon>
    </lineage>
</organism>
<sequence>MSSSGPPLHNIFVYGSFQEPDVIKVILDRVPEMISATLPGFKMLSLKGRLYPCIVPSEEGDVHGKVLTGLNDKELKNLDTCEGNEYERVTVGAVRDDNFDKMPVKTYIWINKDDPEMDGEWDFEEWKRLHMKKFINTYKDIMESKRNPQVKESDPIKTALREEPENGPSS</sequence>
<dbReference type="Pfam" id="PF06094">
    <property type="entry name" value="GGACT"/>
    <property type="match status" value="1"/>
</dbReference>
<dbReference type="CDD" id="cd06661">
    <property type="entry name" value="GGCT_like"/>
    <property type="match status" value="1"/>
</dbReference>
<dbReference type="InterPro" id="IPR013024">
    <property type="entry name" value="GGCT-like"/>
</dbReference>
<reference evidence="8" key="1">
    <citation type="submission" date="2020-01" db="EMBL/GenBank/DDBJ databases">
        <authorList>
            <person name="Mishra B."/>
        </authorList>
    </citation>
    <scope>NUCLEOTIDE SEQUENCE [LARGE SCALE GENOMIC DNA]</scope>
</reference>
<dbReference type="PANTHER" id="PTHR31544">
    <property type="entry name" value="AIG2-LIKE PROTEIN D"/>
    <property type="match status" value="1"/>
</dbReference>
<accession>A0A6D2KTE4</accession>
<evidence type="ECO:0000256" key="6">
    <source>
        <dbReference type="SAM" id="MobiDB-lite"/>
    </source>
</evidence>
<feature type="region of interest" description="Disordered" evidence="6">
    <location>
        <begin position="144"/>
        <end position="170"/>
    </location>
</feature>
<dbReference type="InterPro" id="IPR036568">
    <property type="entry name" value="GGCT-like_sf"/>
</dbReference>
<feature type="compositionally biased region" description="Basic and acidic residues" evidence="6">
    <location>
        <begin position="144"/>
        <end position="164"/>
    </location>
</feature>
<evidence type="ECO:0000313" key="8">
    <source>
        <dbReference type="EMBL" id="CAA7055377.1"/>
    </source>
</evidence>
<keyword evidence="3" id="KW-0808">Transferase</keyword>
<evidence type="ECO:0000313" key="9">
    <source>
        <dbReference type="Proteomes" id="UP000467841"/>
    </source>
</evidence>
<comment type="similarity">
    <text evidence="2">Belongs to the gamma-glutamylcyclotransferase family.</text>
</comment>
<comment type="function">
    <text evidence="1">Putative gamma-glutamylcyclotransferase.</text>
</comment>
<evidence type="ECO:0000256" key="3">
    <source>
        <dbReference type="ARBA" id="ARBA00022679"/>
    </source>
</evidence>
<dbReference type="FunFam" id="3.10.490.10:FF:000022">
    <property type="entry name" value="Protein AIG2 B"/>
    <property type="match status" value="1"/>
</dbReference>
<dbReference type="Gene3D" id="3.10.490.10">
    <property type="entry name" value="Gamma-glutamyl cyclotransferase-like"/>
    <property type="match status" value="1"/>
</dbReference>
<dbReference type="OrthoDB" id="1044435at2759"/>
<evidence type="ECO:0000256" key="4">
    <source>
        <dbReference type="ARBA" id="ARBA00023315"/>
    </source>
</evidence>
<feature type="domain" description="Gamma-glutamylcyclotransferase AIG2-like" evidence="7">
    <location>
        <begin position="11"/>
        <end position="122"/>
    </location>
</feature>
<dbReference type="InterPro" id="IPR045038">
    <property type="entry name" value="AIG2-like"/>
</dbReference>